<dbReference type="RefSeq" id="WP_011399443.1">
    <property type="nucleotide sequence ID" value="NC_007645.1"/>
</dbReference>
<keyword evidence="4" id="KW-1133">Transmembrane helix</keyword>
<evidence type="ECO:0000256" key="4">
    <source>
        <dbReference type="ARBA" id="ARBA00022989"/>
    </source>
</evidence>
<keyword evidence="8" id="KW-1185">Reference proteome</keyword>
<proteinExistence type="predicted"/>
<dbReference type="InterPro" id="IPR010432">
    <property type="entry name" value="RDD"/>
</dbReference>
<evidence type="ECO:0000313" key="8">
    <source>
        <dbReference type="Proteomes" id="UP000000238"/>
    </source>
</evidence>
<evidence type="ECO:0000256" key="5">
    <source>
        <dbReference type="ARBA" id="ARBA00023136"/>
    </source>
</evidence>
<dbReference type="OrthoDB" id="9793824at2"/>
<dbReference type="KEGG" id="hch:HCH_05731"/>
<dbReference type="Pfam" id="PF06271">
    <property type="entry name" value="RDD"/>
    <property type="match status" value="1"/>
</dbReference>
<dbReference type="EMBL" id="CP000155">
    <property type="protein sequence ID" value="ABC32384.1"/>
    <property type="molecule type" value="Genomic_DNA"/>
</dbReference>
<evidence type="ECO:0000256" key="2">
    <source>
        <dbReference type="ARBA" id="ARBA00022475"/>
    </source>
</evidence>
<organism evidence="7 8">
    <name type="scientific">Hahella chejuensis (strain KCTC 2396)</name>
    <dbReference type="NCBI Taxonomy" id="349521"/>
    <lineage>
        <taxon>Bacteria</taxon>
        <taxon>Pseudomonadati</taxon>
        <taxon>Pseudomonadota</taxon>
        <taxon>Gammaproteobacteria</taxon>
        <taxon>Oceanospirillales</taxon>
        <taxon>Hahellaceae</taxon>
        <taxon>Hahella</taxon>
    </lineage>
</organism>
<keyword evidence="2" id="KW-1003">Cell membrane</keyword>
<evidence type="ECO:0000313" key="7">
    <source>
        <dbReference type="EMBL" id="ABC32384.1"/>
    </source>
</evidence>
<accession>Q2SAE0</accession>
<protein>
    <submittedName>
        <fullName evidence="7">Predicted membrane protein/domain</fullName>
    </submittedName>
</protein>
<dbReference type="PANTHER" id="PTHR36115:SF4">
    <property type="entry name" value="MEMBRANE PROTEIN"/>
    <property type="match status" value="1"/>
</dbReference>
<keyword evidence="3" id="KW-0812">Transmembrane</keyword>
<dbReference type="Proteomes" id="UP000000238">
    <property type="component" value="Chromosome"/>
</dbReference>
<evidence type="ECO:0000256" key="1">
    <source>
        <dbReference type="ARBA" id="ARBA00004651"/>
    </source>
</evidence>
<dbReference type="PANTHER" id="PTHR36115">
    <property type="entry name" value="PROLINE-RICH ANTIGEN HOMOLOG-RELATED"/>
    <property type="match status" value="1"/>
</dbReference>
<feature type="domain" description="RDD" evidence="6">
    <location>
        <begin position="22"/>
        <end position="149"/>
    </location>
</feature>
<dbReference type="GO" id="GO:0005886">
    <property type="term" value="C:plasma membrane"/>
    <property type="evidence" value="ECO:0007669"/>
    <property type="project" value="UniProtKB-SubCell"/>
</dbReference>
<dbReference type="HOGENOM" id="CLU_053152_3_2_6"/>
<dbReference type="STRING" id="349521.HCH_05731"/>
<sequence>MNPYQAPQAQLTSEIHIEDMEYVGFWARTGASIIDTIIIMAVTYPILIALYGFNYFDGETLIAGAADVLLNYVFPALAVILFWIYRSATPGKMLLNAVIVDAKTGAKPSKGQMIGRYFAYYISALLLGLGFLWVAWDPRKQGFHDKLAGTVVVRSDDI</sequence>
<evidence type="ECO:0000259" key="6">
    <source>
        <dbReference type="Pfam" id="PF06271"/>
    </source>
</evidence>
<keyword evidence="5" id="KW-0472">Membrane</keyword>
<comment type="subcellular location">
    <subcellularLocation>
        <location evidence="1">Cell membrane</location>
        <topology evidence="1">Multi-pass membrane protein</topology>
    </subcellularLocation>
</comment>
<dbReference type="AlphaFoldDB" id="Q2SAE0"/>
<reference evidence="7 8" key="1">
    <citation type="journal article" date="2005" name="Nucleic Acids Res.">
        <title>Genomic blueprint of Hahella chejuensis, a marine microbe producing an algicidal agent.</title>
        <authorList>
            <person name="Jeong H."/>
            <person name="Yim J.H."/>
            <person name="Lee C."/>
            <person name="Choi S.-H."/>
            <person name="Park Y.K."/>
            <person name="Yoon S.H."/>
            <person name="Hur C.-G."/>
            <person name="Kang H.-Y."/>
            <person name="Kim D."/>
            <person name="Lee H.H."/>
            <person name="Park K.H."/>
            <person name="Park S.-H."/>
            <person name="Park H.-S."/>
            <person name="Lee H.K."/>
            <person name="Oh T.K."/>
            <person name="Kim J.F."/>
        </authorList>
    </citation>
    <scope>NUCLEOTIDE SEQUENCE [LARGE SCALE GENOMIC DNA]</scope>
    <source>
        <strain evidence="7 8">KCTC 2396</strain>
    </source>
</reference>
<dbReference type="InterPro" id="IPR051791">
    <property type="entry name" value="Pra-immunoreactive"/>
</dbReference>
<evidence type="ECO:0000256" key="3">
    <source>
        <dbReference type="ARBA" id="ARBA00022692"/>
    </source>
</evidence>
<name>Q2SAE0_HAHCH</name>
<gene>
    <name evidence="7" type="ordered locus">HCH_05731</name>
</gene>
<dbReference type="eggNOG" id="COG1714">
    <property type="taxonomic scope" value="Bacteria"/>
</dbReference>